<feature type="coiled-coil region" evidence="1">
    <location>
        <begin position="270"/>
        <end position="301"/>
    </location>
</feature>
<dbReference type="EMBL" id="FPIB01000023">
    <property type="protein sequence ID" value="SFV90802.1"/>
    <property type="molecule type" value="Genomic_DNA"/>
</dbReference>
<protein>
    <submittedName>
        <fullName evidence="2">Uncharacterized protein</fullName>
    </submittedName>
</protein>
<proteinExistence type="predicted"/>
<sequence>MFRFLLILPIVFLFNGCSTFYSVSPATKPDKIVTNKVTKKTGKAEIFVVGCSVNSSLYLDGKNLYMWMYDRDLREFEVHGILKPFSRTFRSKNELNKFLSSLQEVHPKQYDSGFNYHIYIPQYDLYVRYYRYTPSMTPDVVYIEYEYTDSYQNDPLAKKILKSITKQNNIKQELEKFGKYYHIESLIGPRTKWTSDANNDTIHMSGYGTLFTYAPNRTGSARLYIHGKFENGLLVGDVTIKIKQYRCLEHGILMCKKSYDAVYEHPIDHIDNLKLQINKGLKELEKYLDRKENEITQSSSSDSSALNCDRMNRICTEHCEGKSDASGFFSNSAKQSCRMGCQSAYRSCGRESKTSILMGFCGAMCEGLKTTNSGMIFGSSDYDTCRDNCYFKYRD</sequence>
<gene>
    <name evidence="2" type="ORF">MNB_SV-4-46</name>
</gene>
<evidence type="ECO:0000313" key="2">
    <source>
        <dbReference type="EMBL" id="SFV90802.1"/>
    </source>
</evidence>
<evidence type="ECO:0000256" key="1">
    <source>
        <dbReference type="SAM" id="Coils"/>
    </source>
</evidence>
<accession>A0A1W1EA23</accession>
<reference evidence="2" key="1">
    <citation type="submission" date="2016-10" db="EMBL/GenBank/DDBJ databases">
        <authorList>
            <person name="de Groot N.N."/>
        </authorList>
    </citation>
    <scope>NUCLEOTIDE SEQUENCE</scope>
</reference>
<dbReference type="AlphaFoldDB" id="A0A1W1EA23"/>
<organism evidence="2">
    <name type="scientific">hydrothermal vent metagenome</name>
    <dbReference type="NCBI Taxonomy" id="652676"/>
    <lineage>
        <taxon>unclassified sequences</taxon>
        <taxon>metagenomes</taxon>
        <taxon>ecological metagenomes</taxon>
    </lineage>
</organism>
<name>A0A1W1EA23_9ZZZZ</name>
<keyword evidence="1" id="KW-0175">Coiled coil</keyword>